<keyword evidence="5 8" id="KW-1133">Transmembrane helix</keyword>
<dbReference type="PANTHER" id="PTHR34390:SF1">
    <property type="entry name" value="SUCCINATE TRANSPORTER SUBUNIT YJJB-RELATED"/>
    <property type="match status" value="1"/>
</dbReference>
<dbReference type="InterPro" id="IPR050539">
    <property type="entry name" value="ThrE_Dicarb/AminoAcid_Exp"/>
</dbReference>
<keyword evidence="4 8" id="KW-0812">Transmembrane</keyword>
<dbReference type="AlphaFoldDB" id="A0A9D2LYV4"/>
<evidence type="ECO:0000256" key="3">
    <source>
        <dbReference type="ARBA" id="ARBA00022519"/>
    </source>
</evidence>
<name>A0A9D2LYV4_9FIRM</name>
<dbReference type="GO" id="GO:0015744">
    <property type="term" value="P:succinate transport"/>
    <property type="evidence" value="ECO:0007669"/>
    <property type="project" value="TreeGrafter"/>
</dbReference>
<evidence type="ECO:0000256" key="4">
    <source>
        <dbReference type="ARBA" id="ARBA00022692"/>
    </source>
</evidence>
<protein>
    <submittedName>
        <fullName evidence="10">Threonine/serine exporter family protein</fullName>
    </submittedName>
</protein>
<reference evidence="10" key="1">
    <citation type="journal article" date="2021" name="PeerJ">
        <title>Extensive microbial diversity within the chicken gut microbiome revealed by metagenomics and culture.</title>
        <authorList>
            <person name="Gilroy R."/>
            <person name="Ravi A."/>
            <person name="Getino M."/>
            <person name="Pursley I."/>
            <person name="Horton D.L."/>
            <person name="Alikhan N.F."/>
            <person name="Baker D."/>
            <person name="Gharbi K."/>
            <person name="Hall N."/>
            <person name="Watson M."/>
            <person name="Adriaenssens E.M."/>
            <person name="Foster-Nyarko E."/>
            <person name="Jarju S."/>
            <person name="Secka A."/>
            <person name="Antonio M."/>
            <person name="Oren A."/>
            <person name="Chaudhuri R.R."/>
            <person name="La Ragione R."/>
            <person name="Hildebrand F."/>
            <person name="Pallen M.J."/>
        </authorList>
    </citation>
    <scope>NUCLEOTIDE SEQUENCE</scope>
    <source>
        <strain evidence="10">ChiBcolR8-3208</strain>
    </source>
</reference>
<evidence type="ECO:0000256" key="1">
    <source>
        <dbReference type="ARBA" id="ARBA00004651"/>
    </source>
</evidence>
<proteinExistence type="inferred from homology"/>
<dbReference type="InterPro" id="IPR024528">
    <property type="entry name" value="ThrE_2"/>
</dbReference>
<evidence type="ECO:0000256" key="8">
    <source>
        <dbReference type="SAM" id="Phobius"/>
    </source>
</evidence>
<feature type="domain" description="Threonine/Serine exporter ThrE" evidence="9">
    <location>
        <begin position="3"/>
        <end position="126"/>
    </location>
</feature>
<comment type="similarity">
    <text evidence="7">Belongs to the ThrE exporter (TC 2.A.79) family.</text>
</comment>
<keyword evidence="3" id="KW-0997">Cell inner membrane</keyword>
<feature type="transmembrane region" description="Helical" evidence="8">
    <location>
        <begin position="72"/>
        <end position="92"/>
    </location>
</feature>
<organism evidence="10 11">
    <name type="scientific">Candidatus Acutalibacter ornithocaccae</name>
    <dbReference type="NCBI Taxonomy" id="2838416"/>
    <lineage>
        <taxon>Bacteria</taxon>
        <taxon>Bacillati</taxon>
        <taxon>Bacillota</taxon>
        <taxon>Clostridia</taxon>
        <taxon>Eubacteriales</taxon>
        <taxon>Acutalibacteraceae</taxon>
        <taxon>Acutalibacter</taxon>
    </lineage>
</organism>
<feature type="transmembrane region" description="Helical" evidence="8">
    <location>
        <begin position="33"/>
        <end position="60"/>
    </location>
</feature>
<sequence length="144" mass="15706">MGVAFLSTITFAIIFHTPRKEWLCCGFTGAVGWLVYVVCVHFGLDVATASFFATLALAWFARVFAFWRKAPVTVFLITGIFPLVPGAGIYYTGYHLFMSDNSLALDKGLETIKIAVAIALGIGIVLSLPPFLFAPRKGGKEKRP</sequence>
<evidence type="ECO:0000256" key="7">
    <source>
        <dbReference type="ARBA" id="ARBA00034125"/>
    </source>
</evidence>
<dbReference type="Pfam" id="PF12821">
    <property type="entry name" value="ThrE_2"/>
    <property type="match status" value="1"/>
</dbReference>
<evidence type="ECO:0000313" key="10">
    <source>
        <dbReference type="EMBL" id="HJB38047.1"/>
    </source>
</evidence>
<evidence type="ECO:0000256" key="5">
    <source>
        <dbReference type="ARBA" id="ARBA00022989"/>
    </source>
</evidence>
<keyword evidence="2" id="KW-1003">Cell membrane</keyword>
<evidence type="ECO:0000256" key="6">
    <source>
        <dbReference type="ARBA" id="ARBA00023136"/>
    </source>
</evidence>
<comment type="subcellular location">
    <subcellularLocation>
        <location evidence="1">Cell membrane</location>
        <topology evidence="1">Multi-pass membrane protein</topology>
    </subcellularLocation>
</comment>
<dbReference type="PANTHER" id="PTHR34390">
    <property type="entry name" value="UPF0442 PROTEIN YJJB-RELATED"/>
    <property type="match status" value="1"/>
</dbReference>
<evidence type="ECO:0000313" key="11">
    <source>
        <dbReference type="Proteomes" id="UP000824214"/>
    </source>
</evidence>
<dbReference type="EMBL" id="DWXZ01000176">
    <property type="protein sequence ID" value="HJB38047.1"/>
    <property type="molecule type" value="Genomic_DNA"/>
</dbReference>
<comment type="caution">
    <text evidence="10">The sequence shown here is derived from an EMBL/GenBank/DDBJ whole genome shotgun (WGS) entry which is preliminary data.</text>
</comment>
<accession>A0A9D2LYV4</accession>
<keyword evidence="6 8" id="KW-0472">Membrane</keyword>
<evidence type="ECO:0000259" key="9">
    <source>
        <dbReference type="Pfam" id="PF12821"/>
    </source>
</evidence>
<dbReference type="Proteomes" id="UP000824214">
    <property type="component" value="Unassembled WGS sequence"/>
</dbReference>
<reference evidence="10" key="2">
    <citation type="submission" date="2021-04" db="EMBL/GenBank/DDBJ databases">
        <authorList>
            <person name="Gilroy R."/>
        </authorList>
    </citation>
    <scope>NUCLEOTIDE SEQUENCE</scope>
    <source>
        <strain evidence="10">ChiBcolR8-3208</strain>
    </source>
</reference>
<dbReference type="GO" id="GO:0005886">
    <property type="term" value="C:plasma membrane"/>
    <property type="evidence" value="ECO:0007669"/>
    <property type="project" value="UniProtKB-SubCell"/>
</dbReference>
<feature type="transmembrane region" description="Helical" evidence="8">
    <location>
        <begin position="112"/>
        <end position="134"/>
    </location>
</feature>
<evidence type="ECO:0000256" key="2">
    <source>
        <dbReference type="ARBA" id="ARBA00022475"/>
    </source>
</evidence>
<gene>
    <name evidence="10" type="ORF">H9942_08280</name>
</gene>